<evidence type="ECO:0000256" key="9">
    <source>
        <dbReference type="ARBA" id="ARBA00049401"/>
    </source>
</evidence>
<evidence type="ECO:0000256" key="4">
    <source>
        <dbReference type="ARBA" id="ARBA00022630"/>
    </source>
</evidence>
<evidence type="ECO:0000256" key="7">
    <source>
        <dbReference type="ARBA" id="ARBA00023033"/>
    </source>
</evidence>
<name>A0A846Y3Y5_9NOCA</name>
<dbReference type="GO" id="GO:0018580">
    <property type="term" value="F:nitronate monooxygenase activity"/>
    <property type="evidence" value="ECO:0007669"/>
    <property type="project" value="InterPro"/>
</dbReference>
<evidence type="ECO:0000256" key="3">
    <source>
        <dbReference type="ARBA" id="ARBA00022575"/>
    </source>
</evidence>
<proteinExistence type="inferred from homology"/>
<dbReference type="Gene3D" id="3.20.20.70">
    <property type="entry name" value="Aldolase class I"/>
    <property type="match status" value="1"/>
</dbReference>
<reference evidence="10 11" key="1">
    <citation type="submission" date="2020-04" db="EMBL/GenBank/DDBJ databases">
        <title>MicrobeNet Type strains.</title>
        <authorList>
            <person name="Nicholson A.C."/>
        </authorList>
    </citation>
    <scope>NUCLEOTIDE SEQUENCE [LARGE SCALE GENOMIC DNA]</scope>
    <source>
        <strain evidence="10 11">JCM 12354</strain>
    </source>
</reference>
<evidence type="ECO:0000256" key="5">
    <source>
        <dbReference type="ARBA" id="ARBA00022643"/>
    </source>
</evidence>
<keyword evidence="3" id="KW-0216">Detoxification</keyword>
<dbReference type="Pfam" id="PF03060">
    <property type="entry name" value="NMO"/>
    <property type="match status" value="1"/>
</dbReference>
<accession>A0A846Y3Y5</accession>
<dbReference type="InterPro" id="IPR013785">
    <property type="entry name" value="Aldolase_TIM"/>
</dbReference>
<dbReference type="AlphaFoldDB" id="A0A846Y3Y5"/>
<comment type="caution">
    <text evidence="10">The sequence shown here is derived from an EMBL/GenBank/DDBJ whole genome shotgun (WGS) entry which is preliminary data.</text>
</comment>
<keyword evidence="5" id="KW-0288">FMN</keyword>
<keyword evidence="6" id="KW-0560">Oxidoreductase</keyword>
<dbReference type="CDD" id="cd04730">
    <property type="entry name" value="NPD_like"/>
    <property type="match status" value="1"/>
</dbReference>
<keyword evidence="7 10" id="KW-0503">Monooxygenase</keyword>
<evidence type="ECO:0000256" key="6">
    <source>
        <dbReference type="ARBA" id="ARBA00023002"/>
    </source>
</evidence>
<dbReference type="PANTHER" id="PTHR42747">
    <property type="entry name" value="NITRONATE MONOOXYGENASE-RELATED"/>
    <property type="match status" value="1"/>
</dbReference>
<evidence type="ECO:0000313" key="10">
    <source>
        <dbReference type="EMBL" id="NKY52401.1"/>
    </source>
</evidence>
<evidence type="ECO:0000256" key="2">
    <source>
        <dbReference type="ARBA" id="ARBA00009881"/>
    </source>
</evidence>
<gene>
    <name evidence="10" type="ORF">HGA08_19530</name>
</gene>
<evidence type="ECO:0000256" key="1">
    <source>
        <dbReference type="ARBA" id="ARBA00001917"/>
    </source>
</evidence>
<evidence type="ECO:0000313" key="11">
    <source>
        <dbReference type="Proteomes" id="UP000565711"/>
    </source>
</evidence>
<comment type="similarity">
    <text evidence="2">Belongs to the nitronate monooxygenase family. NMO class I subfamily.</text>
</comment>
<dbReference type="SUPFAM" id="SSF51412">
    <property type="entry name" value="Inosine monophosphate dehydrogenase (IMPDH)"/>
    <property type="match status" value="1"/>
</dbReference>
<dbReference type="EMBL" id="JAAXOP010000011">
    <property type="protein sequence ID" value="NKY52401.1"/>
    <property type="molecule type" value="Genomic_DNA"/>
</dbReference>
<organism evidence="10 11">
    <name type="scientific">Nocardia vermiculata</name>
    <dbReference type="NCBI Taxonomy" id="257274"/>
    <lineage>
        <taxon>Bacteria</taxon>
        <taxon>Bacillati</taxon>
        <taxon>Actinomycetota</taxon>
        <taxon>Actinomycetes</taxon>
        <taxon>Mycobacteriales</taxon>
        <taxon>Nocardiaceae</taxon>
        <taxon>Nocardia</taxon>
    </lineage>
</organism>
<sequence>MSHGAATNSFLASINSAATPGRNLTLGNDSASVVTETVLRRDLFATFRERCWPGANSPPIPPVTQPSRAVQTGRVILDELPTPIVLAPMAGGPSTPELAGAVCTAGGLGFLAAGYLTAADTAARIAALRELTGAAFGVNLFVPGAPTPAEHFAGYLDRLGRHYPLGAARFDADGWDEKLELLTTDPVPVVSCTFGCPSQERIERLHRAGSEVWVTVTSVAEARIAVAAGADVLVAQGAEAGGHRGGFTDHPDDDGIDPLGTLVLIQLLRATVDAPVVAAGGIATGAGIAAALAAGAAATQLGTAFLRCPETGTSALHRDALEIDTPTMLTRAFSGRRARGLRNQFILDNTDAPAAYPEIHYATGPLRAQARADDNADAVNLWAGQAHPLTEEIPAADLVRKLHEDAKTASESALSRLNRPC</sequence>
<dbReference type="InterPro" id="IPR004136">
    <property type="entry name" value="NMO"/>
</dbReference>
<comment type="catalytic activity">
    <reaction evidence="9">
        <text>3 propionate 3-nitronate + 3 O2 + H2O = 3 3-oxopropanoate + 2 nitrate + nitrite + H2O2 + 3 H(+)</text>
        <dbReference type="Rhea" id="RHEA:57332"/>
        <dbReference type="ChEBI" id="CHEBI:15377"/>
        <dbReference type="ChEBI" id="CHEBI:15378"/>
        <dbReference type="ChEBI" id="CHEBI:15379"/>
        <dbReference type="ChEBI" id="CHEBI:16240"/>
        <dbReference type="ChEBI" id="CHEBI:16301"/>
        <dbReference type="ChEBI" id="CHEBI:17632"/>
        <dbReference type="ChEBI" id="CHEBI:33190"/>
        <dbReference type="ChEBI" id="CHEBI:136067"/>
    </reaction>
</comment>
<evidence type="ECO:0000256" key="8">
    <source>
        <dbReference type="ARBA" id="ARBA00031155"/>
    </source>
</evidence>
<dbReference type="Proteomes" id="UP000565711">
    <property type="component" value="Unassembled WGS sequence"/>
</dbReference>
<dbReference type="PANTHER" id="PTHR42747:SF3">
    <property type="entry name" value="NITRONATE MONOOXYGENASE-RELATED"/>
    <property type="match status" value="1"/>
</dbReference>
<dbReference type="GO" id="GO:0009636">
    <property type="term" value="P:response to toxic substance"/>
    <property type="evidence" value="ECO:0007669"/>
    <property type="project" value="UniProtKB-KW"/>
</dbReference>
<keyword evidence="11" id="KW-1185">Reference proteome</keyword>
<comment type="cofactor">
    <cofactor evidence="1">
        <name>FMN</name>
        <dbReference type="ChEBI" id="CHEBI:58210"/>
    </cofactor>
</comment>
<protein>
    <recommendedName>
        <fullName evidence="8">Propionate 3-nitronate monooxygenase</fullName>
    </recommendedName>
</protein>
<keyword evidence="4" id="KW-0285">Flavoprotein</keyword>